<feature type="compositionally biased region" description="Basic residues" evidence="12">
    <location>
        <begin position="1"/>
        <end position="11"/>
    </location>
</feature>
<comment type="similarity">
    <text evidence="2">Belongs to the tyrosyl-DNA phosphodiesterase family.</text>
</comment>
<keyword evidence="8" id="KW-0539">Nucleus</keyword>
<dbReference type="GO" id="GO:0006281">
    <property type="term" value="P:DNA repair"/>
    <property type="evidence" value="ECO:0007669"/>
    <property type="project" value="UniProtKB-KW"/>
</dbReference>
<sequence length="640" mass="71065">MDLRPSKRQKRAASPVGRRQSNSTSGTKPDAASIRQSRSAFLNSISRSISPPKIQRSTSASEEEPSNAARGSSEIRQSPQQSLQRPTTAQTIQDVPSSSAVKLIKSPFKLTTIRDLPGSQNVDTIGLSDILGDPLIREAWVFNFCFDVDWLMDHFDPDIRSMVKVKIVHGSWRREDDNRIGIEDACRRWPNVEALTAYLPDPFGTHHSKMFVLFTHDDHAQIIIHTANMLAQDWTNMTQAVWTSPKLPKTEATTLPQIGRIGSGTRFKHDILAYLSFYGSKTRNLREQLLAFDFRAVRGALIASVPAKIPESVAGSQVDLQKDLWGYPSLARALRSISHPGLEHPSSKSTSHLVMQVSSIATLSPKWLERFLAAVLEPRSSRPSTALTGTPARLLRQTSIIYPTPVNVATSLDGYASGRSIHTKAQSPAHFKQIELLRPSWCRWARGPNPAFRARRHDAAPHIKTYVQFRSRPSKETAAPEIDWALLTSANLSTQAWGSLQEKEGQIVVKSFEIGVLVWPELFTESFDDDEAHDLPPSTLGPNFEFSNLGDSKGKTASMIPVFGSDGPPSPERSVHLNSNTNPTERSILGQTPPSTIIGLRIPYDLPLTAYAPSELPWSPNGPEDSLDRHGKRWPRDFIR</sequence>
<name>A0A438MV04_EXOME</name>
<feature type="site" description="Interaction with DNA" evidence="11">
    <location>
        <position position="493"/>
    </location>
</feature>
<evidence type="ECO:0000256" key="6">
    <source>
        <dbReference type="ARBA" id="ARBA00022839"/>
    </source>
</evidence>
<feature type="compositionally biased region" description="Polar residues" evidence="12">
    <location>
        <begin position="34"/>
        <end position="60"/>
    </location>
</feature>
<keyword evidence="6" id="KW-0269">Exonuclease</keyword>
<feature type="compositionally biased region" description="Polar residues" evidence="12">
    <location>
        <begin position="576"/>
        <end position="592"/>
    </location>
</feature>
<evidence type="ECO:0000256" key="1">
    <source>
        <dbReference type="ARBA" id="ARBA00004123"/>
    </source>
</evidence>
<dbReference type="CDD" id="cd09123">
    <property type="entry name" value="PLDc_Tdp1_2"/>
    <property type="match status" value="1"/>
</dbReference>
<evidence type="ECO:0000313" key="13">
    <source>
        <dbReference type="EMBL" id="RVX66670.1"/>
    </source>
</evidence>
<feature type="compositionally biased region" description="Basic and acidic residues" evidence="12">
    <location>
        <begin position="626"/>
        <end position="640"/>
    </location>
</feature>
<dbReference type="AlphaFoldDB" id="A0A438MV04"/>
<evidence type="ECO:0000256" key="4">
    <source>
        <dbReference type="ARBA" id="ARBA00022763"/>
    </source>
</evidence>
<evidence type="ECO:0000256" key="7">
    <source>
        <dbReference type="ARBA" id="ARBA00023204"/>
    </source>
</evidence>
<dbReference type="GO" id="GO:0003697">
    <property type="term" value="F:single-stranded DNA binding"/>
    <property type="evidence" value="ECO:0007669"/>
    <property type="project" value="TreeGrafter"/>
</dbReference>
<feature type="region of interest" description="Disordered" evidence="12">
    <location>
        <begin position="1"/>
        <end position="96"/>
    </location>
</feature>
<dbReference type="GO" id="GO:0017005">
    <property type="term" value="F:3'-tyrosyl-DNA phosphodiesterase activity"/>
    <property type="evidence" value="ECO:0007669"/>
    <property type="project" value="TreeGrafter"/>
</dbReference>
<dbReference type="CDD" id="cd09194">
    <property type="entry name" value="PLDc_yTdp1_1"/>
    <property type="match status" value="1"/>
</dbReference>
<dbReference type="Pfam" id="PF06087">
    <property type="entry name" value="Tyr-DNA_phospho"/>
    <property type="match status" value="1"/>
</dbReference>
<evidence type="ECO:0000256" key="9">
    <source>
        <dbReference type="PIRSR" id="PIRSR610347-1"/>
    </source>
</evidence>
<proteinExistence type="inferred from homology"/>
<feature type="binding site" evidence="10">
    <location>
        <position position="209"/>
    </location>
    <ligand>
        <name>substrate</name>
    </ligand>
</feature>
<gene>
    <name evidence="13" type="ORF">B0A52_09483</name>
</gene>
<dbReference type="GO" id="GO:0004527">
    <property type="term" value="F:exonuclease activity"/>
    <property type="evidence" value="ECO:0007669"/>
    <property type="project" value="UniProtKB-KW"/>
</dbReference>
<feature type="active site" description="Proton donor/acceptor" evidence="9">
    <location>
        <position position="462"/>
    </location>
</feature>
<dbReference type="FunFam" id="3.30.870.10:FF:000038">
    <property type="entry name" value="Probable tyrosyl-DNA phosphodiesterase"/>
    <property type="match status" value="1"/>
</dbReference>
<keyword evidence="3" id="KW-0540">Nuclease</keyword>
<organism evidence="13 14">
    <name type="scientific">Exophiala mesophila</name>
    <name type="common">Black yeast-like fungus</name>
    <dbReference type="NCBI Taxonomy" id="212818"/>
    <lineage>
        <taxon>Eukaryota</taxon>
        <taxon>Fungi</taxon>
        <taxon>Dikarya</taxon>
        <taxon>Ascomycota</taxon>
        <taxon>Pezizomycotina</taxon>
        <taxon>Eurotiomycetes</taxon>
        <taxon>Chaetothyriomycetidae</taxon>
        <taxon>Chaetothyriales</taxon>
        <taxon>Herpotrichiellaceae</taxon>
        <taxon>Exophiala</taxon>
    </lineage>
</organism>
<evidence type="ECO:0000256" key="5">
    <source>
        <dbReference type="ARBA" id="ARBA00022801"/>
    </source>
</evidence>
<evidence type="ECO:0000313" key="14">
    <source>
        <dbReference type="Proteomes" id="UP000288859"/>
    </source>
</evidence>
<evidence type="ECO:0000256" key="3">
    <source>
        <dbReference type="ARBA" id="ARBA00022722"/>
    </source>
</evidence>
<reference evidence="13 14" key="1">
    <citation type="submission" date="2017-03" db="EMBL/GenBank/DDBJ databases">
        <title>Genomes of endolithic fungi from Antarctica.</title>
        <authorList>
            <person name="Coleine C."/>
            <person name="Masonjones S."/>
            <person name="Stajich J.E."/>
        </authorList>
    </citation>
    <scope>NUCLEOTIDE SEQUENCE [LARGE SCALE GENOMIC DNA]</scope>
    <source>
        <strain evidence="13 14">CCFEE 6314</strain>
    </source>
</reference>
<evidence type="ECO:0000256" key="10">
    <source>
        <dbReference type="PIRSR" id="PIRSR610347-2"/>
    </source>
</evidence>
<dbReference type="PANTHER" id="PTHR12415">
    <property type="entry name" value="TYROSYL-DNA PHOSPHODIESTERASE 1"/>
    <property type="match status" value="1"/>
</dbReference>
<dbReference type="SUPFAM" id="SSF56024">
    <property type="entry name" value="Phospholipase D/nuclease"/>
    <property type="match status" value="2"/>
</dbReference>
<evidence type="ECO:0000256" key="12">
    <source>
        <dbReference type="SAM" id="MobiDB-lite"/>
    </source>
</evidence>
<dbReference type="PANTHER" id="PTHR12415:SF0">
    <property type="entry name" value="TYROSYL-DNA PHOSPHODIESTERASE 1"/>
    <property type="match status" value="1"/>
</dbReference>
<comment type="subcellular location">
    <subcellularLocation>
        <location evidence="1">Nucleus</location>
    </subcellularLocation>
</comment>
<feature type="region of interest" description="Disordered" evidence="12">
    <location>
        <begin position="562"/>
        <end position="592"/>
    </location>
</feature>
<feature type="region of interest" description="Disordered" evidence="12">
    <location>
        <begin position="616"/>
        <end position="640"/>
    </location>
</feature>
<dbReference type="Gene3D" id="3.30.870.10">
    <property type="entry name" value="Endonuclease Chain A"/>
    <property type="match status" value="2"/>
</dbReference>
<dbReference type="InterPro" id="IPR010347">
    <property type="entry name" value="Tdp1"/>
</dbReference>
<dbReference type="VEuPathDB" id="FungiDB:PV10_06954"/>
<feature type="binding site" evidence="10">
    <location>
        <position position="464"/>
    </location>
    <ligand>
        <name>substrate</name>
    </ligand>
</feature>
<dbReference type="GO" id="GO:0005634">
    <property type="term" value="C:nucleus"/>
    <property type="evidence" value="ECO:0007669"/>
    <property type="project" value="UniProtKB-SubCell"/>
</dbReference>
<dbReference type="EMBL" id="NAJM01000057">
    <property type="protein sequence ID" value="RVX66670.1"/>
    <property type="molecule type" value="Genomic_DNA"/>
</dbReference>
<dbReference type="OrthoDB" id="47785at2759"/>
<evidence type="ECO:0000256" key="11">
    <source>
        <dbReference type="PIRSR" id="PIRSR610347-3"/>
    </source>
</evidence>
<keyword evidence="7" id="KW-0234">DNA repair</keyword>
<feature type="active site" description="Nucleophile" evidence="9">
    <location>
        <position position="207"/>
    </location>
</feature>
<evidence type="ECO:0000256" key="2">
    <source>
        <dbReference type="ARBA" id="ARBA00010205"/>
    </source>
</evidence>
<keyword evidence="5" id="KW-0378">Hydrolase</keyword>
<evidence type="ECO:0000256" key="8">
    <source>
        <dbReference type="ARBA" id="ARBA00023242"/>
    </source>
</evidence>
<accession>A0A438MV04</accession>
<keyword evidence="4" id="KW-0227">DNA damage</keyword>
<protein>
    <recommendedName>
        <fullName evidence="15">PLD phosphodiesterase domain-containing protein</fullName>
    </recommendedName>
</protein>
<dbReference type="GO" id="GO:0003690">
    <property type="term" value="F:double-stranded DNA binding"/>
    <property type="evidence" value="ECO:0007669"/>
    <property type="project" value="TreeGrafter"/>
</dbReference>
<comment type="caution">
    <text evidence="13">The sequence shown here is derived from an EMBL/GenBank/DDBJ whole genome shotgun (WGS) entry which is preliminary data.</text>
</comment>
<dbReference type="Proteomes" id="UP000288859">
    <property type="component" value="Unassembled WGS sequence"/>
</dbReference>
<feature type="compositionally biased region" description="Polar residues" evidence="12">
    <location>
        <begin position="74"/>
        <end position="96"/>
    </location>
</feature>
<evidence type="ECO:0008006" key="15">
    <source>
        <dbReference type="Google" id="ProtNLM"/>
    </source>
</evidence>